<protein>
    <submittedName>
        <fullName evidence="4">Transcription termination factor MTERF15, mitochondrial</fullName>
    </submittedName>
</protein>
<keyword evidence="5" id="KW-1185">Reference proteome</keyword>
<keyword evidence="2" id="KW-0806">Transcription termination</keyword>
<accession>A0A371EN26</accession>
<dbReference type="PANTHER" id="PTHR13068:SF23">
    <property type="entry name" value="TRANSCRIPTION TERMINATION FACTOR MTERF15, MITOCHONDRIAL"/>
    <property type="match status" value="1"/>
</dbReference>
<evidence type="ECO:0000256" key="2">
    <source>
        <dbReference type="ARBA" id="ARBA00022472"/>
    </source>
</evidence>
<keyword evidence="2" id="KW-0805">Transcription regulation</keyword>
<sequence>MASGNVQRILRNSSTFPGTESHYRKQIALANLFKKYGFPSSLLPSFLYRNPSLLHSPLPHLRTSLATLFSFRIPQNAVVSLLNSCPSVLDYPFIQTWESRFPDLQSRVPQISPSMLANLLLCSRRFHLDPLQIFRKLDILKDFEFSDAAMASVLDGFPAALMASEVEIASVVEFLVEFGVPRDEIDLIVRLFPRVLGLGVEDRLRPLICEIKGLGFSGRVLRREISRDPRILGMEIGEFSRCLRLLESLKCRETIKERITGEGLVRACFEVKLRVDCLCGYGLTRRDALKVLWKEPRVIAYDVEDIERKVEFLVQRMKGGVECLSDVPKYLGVNFEKQIVPRYSVVEYLRGKGAIGFEVGLKDLVMPSRLRFYNLYVKPYPECEKIYGRFSGCVEVKSKHPAGLWKLFKPHKFRESGEDVKNMRSFMESLVTKAEALVRISTYTSDTRSNVMKS</sequence>
<dbReference type="Proteomes" id="UP000257109">
    <property type="component" value="Unassembled WGS sequence"/>
</dbReference>
<dbReference type="GO" id="GO:0006353">
    <property type="term" value="P:DNA-templated transcription termination"/>
    <property type="evidence" value="ECO:0007669"/>
    <property type="project" value="UniProtKB-KW"/>
</dbReference>
<evidence type="ECO:0000256" key="3">
    <source>
        <dbReference type="ARBA" id="ARBA00022946"/>
    </source>
</evidence>
<dbReference type="EMBL" id="QJKJ01012986">
    <property type="protein sequence ID" value="RDX67463.1"/>
    <property type="molecule type" value="Genomic_DNA"/>
</dbReference>
<dbReference type="GO" id="GO:0003676">
    <property type="term" value="F:nucleic acid binding"/>
    <property type="evidence" value="ECO:0007669"/>
    <property type="project" value="InterPro"/>
</dbReference>
<evidence type="ECO:0000313" key="5">
    <source>
        <dbReference type="Proteomes" id="UP000257109"/>
    </source>
</evidence>
<evidence type="ECO:0000313" key="4">
    <source>
        <dbReference type="EMBL" id="RDX67463.1"/>
    </source>
</evidence>
<keyword evidence="3" id="KW-0809">Transit peptide</keyword>
<name>A0A371EN26_MUCPR</name>
<dbReference type="PANTHER" id="PTHR13068">
    <property type="entry name" value="CGI-12 PROTEIN-RELATED"/>
    <property type="match status" value="1"/>
</dbReference>
<organism evidence="4 5">
    <name type="scientific">Mucuna pruriens</name>
    <name type="common">Velvet bean</name>
    <name type="synonym">Dolichos pruriens</name>
    <dbReference type="NCBI Taxonomy" id="157652"/>
    <lineage>
        <taxon>Eukaryota</taxon>
        <taxon>Viridiplantae</taxon>
        <taxon>Streptophyta</taxon>
        <taxon>Embryophyta</taxon>
        <taxon>Tracheophyta</taxon>
        <taxon>Spermatophyta</taxon>
        <taxon>Magnoliopsida</taxon>
        <taxon>eudicotyledons</taxon>
        <taxon>Gunneridae</taxon>
        <taxon>Pentapetalae</taxon>
        <taxon>rosids</taxon>
        <taxon>fabids</taxon>
        <taxon>Fabales</taxon>
        <taxon>Fabaceae</taxon>
        <taxon>Papilionoideae</taxon>
        <taxon>50 kb inversion clade</taxon>
        <taxon>NPAAA clade</taxon>
        <taxon>indigoferoid/millettioid clade</taxon>
        <taxon>Phaseoleae</taxon>
        <taxon>Mucuna</taxon>
    </lineage>
</organism>
<dbReference type="FunFam" id="1.25.70.10:FF:000030">
    <property type="entry name" value="Transcription termination factor MTERF15 mitochondrial"/>
    <property type="match status" value="1"/>
</dbReference>
<comment type="caution">
    <text evidence="4">The sequence shown here is derived from an EMBL/GenBank/DDBJ whole genome shotgun (WGS) entry which is preliminary data.</text>
</comment>
<dbReference type="AlphaFoldDB" id="A0A371EN26"/>
<dbReference type="Gene3D" id="1.25.70.10">
    <property type="entry name" value="Transcription termination factor 3, mitochondrial"/>
    <property type="match status" value="1"/>
</dbReference>
<proteinExistence type="inferred from homology"/>
<dbReference type="InterPro" id="IPR003690">
    <property type="entry name" value="MTERF"/>
</dbReference>
<dbReference type="InterPro" id="IPR038538">
    <property type="entry name" value="MTERF_sf"/>
</dbReference>
<reference evidence="4" key="1">
    <citation type="submission" date="2018-05" db="EMBL/GenBank/DDBJ databases">
        <title>Draft genome of Mucuna pruriens seed.</title>
        <authorList>
            <person name="Nnadi N.E."/>
            <person name="Vos R."/>
            <person name="Hasami M.H."/>
            <person name="Devisetty U.K."/>
            <person name="Aguiy J.C."/>
        </authorList>
    </citation>
    <scope>NUCLEOTIDE SEQUENCE [LARGE SCALE GENOMIC DNA]</scope>
    <source>
        <strain evidence="4">JCA_2017</strain>
    </source>
</reference>
<dbReference type="Pfam" id="PF02536">
    <property type="entry name" value="mTERF"/>
    <property type="match status" value="2"/>
</dbReference>
<dbReference type="OrthoDB" id="637682at2759"/>
<dbReference type="SMART" id="SM00733">
    <property type="entry name" value="Mterf"/>
    <property type="match status" value="6"/>
</dbReference>
<comment type="similarity">
    <text evidence="1">Belongs to the mTERF family.</text>
</comment>
<keyword evidence="2" id="KW-0804">Transcription</keyword>
<dbReference type="STRING" id="157652.A0A371EN26"/>
<feature type="non-terminal residue" evidence="4">
    <location>
        <position position="1"/>
    </location>
</feature>
<gene>
    <name evidence="4" type="primary">MTERF15</name>
    <name evidence="4" type="ORF">CR513_53659</name>
</gene>
<evidence type="ECO:0000256" key="1">
    <source>
        <dbReference type="ARBA" id="ARBA00007692"/>
    </source>
</evidence>